<name>A0A150IK75_9EURY</name>
<dbReference type="GO" id="GO:0005737">
    <property type="term" value="C:cytoplasm"/>
    <property type="evidence" value="ECO:0007669"/>
    <property type="project" value="UniProtKB-SubCell"/>
</dbReference>
<dbReference type="PATRIC" id="fig|1706437.3.peg.267"/>
<gene>
    <name evidence="6 7" type="primary">trmY</name>
    <name evidence="7" type="ORF">APG10_00907</name>
    <name evidence="8" type="ORF">APG11_00267</name>
    <name evidence="9" type="ORF">APG12_01151</name>
</gene>
<dbReference type="InterPro" id="IPR029028">
    <property type="entry name" value="Alpha/beta_knot_MTases"/>
</dbReference>
<evidence type="ECO:0000256" key="6">
    <source>
        <dbReference type="HAMAP-Rule" id="MF_00587"/>
    </source>
</evidence>
<dbReference type="PATRIC" id="fig|1706436.3.peg.919"/>
<dbReference type="Gene3D" id="3.40.1280.10">
    <property type="match status" value="1"/>
</dbReference>
<dbReference type="PANTHER" id="PTHR40703:SF1">
    <property type="entry name" value="TRNA (PSEUDOURIDINE(54)-N(1))-METHYLTRANSFERASE"/>
    <property type="match status" value="1"/>
</dbReference>
<dbReference type="InterPro" id="IPR007158">
    <property type="entry name" value="TrmY"/>
</dbReference>
<comment type="function">
    <text evidence="6">Specifically catalyzes the N1-methylation of pseudouridine at position 54 (Psi54) in tRNAs.</text>
</comment>
<feature type="binding site" evidence="6">
    <location>
        <position position="180"/>
    </location>
    <ligand>
        <name>S-adenosyl-L-methionine</name>
        <dbReference type="ChEBI" id="CHEBI:59789"/>
    </ligand>
</feature>
<evidence type="ECO:0000256" key="2">
    <source>
        <dbReference type="ARBA" id="ARBA00022603"/>
    </source>
</evidence>
<evidence type="ECO:0000313" key="9">
    <source>
        <dbReference type="EMBL" id="KYC49902.1"/>
    </source>
</evidence>
<comment type="caution">
    <text evidence="6">Lacks conserved residue(s) required for the propagation of feature annotation.</text>
</comment>
<proteinExistence type="inferred from homology"/>
<dbReference type="Proteomes" id="UP000091929">
    <property type="component" value="Unassembled WGS sequence"/>
</dbReference>
<reference evidence="10 11" key="1">
    <citation type="journal article" date="2016" name="ISME J.">
        <title>Chasing the elusive Euryarchaeota class WSA2: genomes reveal a uniquely fastidious methyl-reducing methanogen.</title>
        <authorList>
            <person name="Nobu M.K."/>
            <person name="Narihiro T."/>
            <person name="Kuroda K."/>
            <person name="Mei R."/>
            <person name="Liu W.T."/>
        </authorList>
    </citation>
    <scope>NUCLEOTIDE SEQUENCE [LARGE SCALE GENOMIC DNA]</scope>
    <source>
        <strain evidence="7">B03fssc0709_Meth_Bin005</strain>
        <strain evidence="8">B15fssc0709_Meth_Bin003</strain>
        <strain evidence="9">BMIXfssc0709_Meth_Bin006</strain>
    </source>
</reference>
<comment type="similarity">
    <text evidence="6">Belongs to the methyltransferase superfamily. TrmY family.</text>
</comment>
<dbReference type="PANTHER" id="PTHR40703">
    <property type="entry name" value="TRNA (PSEUDOURIDINE(54)-N(1))-METHYLTRANSFERASE"/>
    <property type="match status" value="1"/>
</dbReference>
<dbReference type="PATRIC" id="fig|1706438.3.peg.1159"/>
<keyword evidence="5 6" id="KW-0819">tRNA processing</keyword>
<dbReference type="Proteomes" id="UP000092403">
    <property type="component" value="Unassembled WGS sequence"/>
</dbReference>
<dbReference type="AlphaFoldDB" id="A0A150IK75"/>
<evidence type="ECO:0000313" key="8">
    <source>
        <dbReference type="EMBL" id="KYC48460.1"/>
    </source>
</evidence>
<dbReference type="NCBIfam" id="NF002560">
    <property type="entry name" value="PRK02135.1"/>
    <property type="match status" value="1"/>
</dbReference>
<accession>A0A150IK75</accession>
<dbReference type="EMBL" id="LNGE01000020">
    <property type="protein sequence ID" value="KYC45401.1"/>
    <property type="molecule type" value="Genomic_DNA"/>
</dbReference>
<evidence type="ECO:0000313" key="10">
    <source>
        <dbReference type="Proteomes" id="UP000091929"/>
    </source>
</evidence>
<sequence length="193" mass="21463">MKKIFILKASKAKTSKDFSLNDLPGDGGRMDIVARCVNSAFFLSHDLRKDTEFIVVLEGGPDPPVTLRFVGSKLKYLSPDERCTGGLIKKALEKVTAKETESTPGIFVSKKSFLEVINELEGELVYLHENGEDIQNVDFDSDKICFVLGDHLGLSQDDESLLKTAKRVSISPMVLHADHCIIIVHNVFDRKNL</sequence>
<dbReference type="EMBL" id="LNJC01000023">
    <property type="protein sequence ID" value="KYC49902.1"/>
    <property type="molecule type" value="Genomic_DNA"/>
</dbReference>
<evidence type="ECO:0000256" key="5">
    <source>
        <dbReference type="ARBA" id="ARBA00022694"/>
    </source>
</evidence>
<comment type="subunit">
    <text evidence="6">Homodimer.</text>
</comment>
<keyword evidence="4 6" id="KW-0949">S-adenosyl-L-methionine</keyword>
<comment type="subcellular location">
    <subcellularLocation>
        <location evidence="6">Cytoplasm</location>
    </subcellularLocation>
</comment>
<dbReference type="CDD" id="cd18087">
    <property type="entry name" value="TrmY-like"/>
    <property type="match status" value="1"/>
</dbReference>
<dbReference type="Proteomes" id="UP000092401">
    <property type="component" value="Unassembled WGS sequence"/>
</dbReference>
<evidence type="ECO:0000313" key="7">
    <source>
        <dbReference type="EMBL" id="KYC45401.1"/>
    </source>
</evidence>
<evidence type="ECO:0000256" key="3">
    <source>
        <dbReference type="ARBA" id="ARBA00022679"/>
    </source>
</evidence>
<dbReference type="InterPro" id="IPR029026">
    <property type="entry name" value="tRNA_m1G_MTases_N"/>
</dbReference>
<dbReference type="GO" id="GO:0030488">
    <property type="term" value="P:tRNA methylation"/>
    <property type="evidence" value="ECO:0007669"/>
    <property type="project" value="UniProtKB-UniRule"/>
</dbReference>
<comment type="caution">
    <text evidence="7">The sequence shown here is derived from an EMBL/GenBank/DDBJ whole genome shotgun (WGS) entry which is preliminary data.</text>
</comment>
<evidence type="ECO:0000256" key="1">
    <source>
        <dbReference type="ARBA" id="ARBA00022490"/>
    </source>
</evidence>
<dbReference type="EC" id="2.1.1.257" evidence="6"/>
<feature type="binding site" evidence="6">
    <location>
        <position position="127"/>
    </location>
    <ligand>
        <name>S-adenosyl-L-methionine</name>
        <dbReference type="ChEBI" id="CHEBI:59789"/>
    </ligand>
</feature>
<dbReference type="GO" id="GO:0008175">
    <property type="term" value="F:tRNA methyltransferase activity"/>
    <property type="evidence" value="ECO:0007669"/>
    <property type="project" value="UniProtKB-UniRule"/>
</dbReference>
<comment type="catalytic activity">
    <reaction evidence="6">
        <text>pseudouridine(54) in tRNA + S-adenosyl-L-methionine = N(1)-methylpseudouridine(54) in tRNA + S-adenosyl-L-homocysteine + H(+)</text>
        <dbReference type="Rhea" id="RHEA:55292"/>
        <dbReference type="Rhea" id="RHEA-COMP:14140"/>
        <dbReference type="Rhea" id="RHEA-COMP:14141"/>
        <dbReference type="ChEBI" id="CHEBI:15378"/>
        <dbReference type="ChEBI" id="CHEBI:57856"/>
        <dbReference type="ChEBI" id="CHEBI:59789"/>
        <dbReference type="ChEBI" id="CHEBI:65314"/>
        <dbReference type="ChEBI" id="CHEBI:74890"/>
        <dbReference type="EC" id="2.1.1.257"/>
    </reaction>
</comment>
<feature type="binding site" evidence="6">
    <location>
        <position position="149"/>
    </location>
    <ligand>
        <name>S-adenosyl-L-methionine</name>
        <dbReference type="ChEBI" id="CHEBI:59789"/>
    </ligand>
</feature>
<protein>
    <recommendedName>
        <fullName evidence="6">tRNA (pseudouridine(54)-N(1))-methyltransferase</fullName>
        <ecNumber evidence="6">2.1.1.257</ecNumber>
    </recommendedName>
</protein>
<dbReference type="SUPFAM" id="SSF75217">
    <property type="entry name" value="alpha/beta knot"/>
    <property type="match status" value="1"/>
</dbReference>
<dbReference type="GO" id="GO:0008757">
    <property type="term" value="F:S-adenosylmethionine-dependent methyltransferase activity"/>
    <property type="evidence" value="ECO:0007669"/>
    <property type="project" value="UniProtKB-UniRule"/>
</dbReference>
<dbReference type="HAMAP" id="MF_00587">
    <property type="entry name" value="tRNA_methyltr_TrmY"/>
    <property type="match status" value="1"/>
</dbReference>
<dbReference type="EMBL" id="LNGF01000004">
    <property type="protein sequence ID" value="KYC48460.1"/>
    <property type="molecule type" value="Genomic_DNA"/>
</dbReference>
<accession>A0A150IYA4</accession>
<accession>A0A150IU28</accession>
<keyword evidence="3 6" id="KW-0808">Transferase</keyword>
<keyword evidence="1 6" id="KW-0963">Cytoplasm</keyword>
<dbReference type="Pfam" id="PF04013">
    <property type="entry name" value="Methyltrn_RNA_2"/>
    <property type="match status" value="1"/>
</dbReference>
<organism evidence="7 11">
    <name type="scientific">Candidatus Methanofastidiosum methylothiophilum</name>
    <dbReference type="NCBI Taxonomy" id="1705564"/>
    <lineage>
        <taxon>Archaea</taxon>
        <taxon>Methanobacteriati</taxon>
        <taxon>Methanobacteriota</taxon>
        <taxon>Stenosarchaea group</taxon>
        <taxon>Candidatus Methanofastidiosia</taxon>
        <taxon>Candidatus Methanofastidiosales</taxon>
        <taxon>Candidatus Methanofastidiosaceae</taxon>
        <taxon>Candidatus Methanofastidiosum</taxon>
    </lineage>
</organism>
<keyword evidence="2 6" id="KW-0489">Methyltransferase</keyword>
<evidence type="ECO:0000256" key="4">
    <source>
        <dbReference type="ARBA" id="ARBA00022691"/>
    </source>
</evidence>
<evidence type="ECO:0000313" key="11">
    <source>
        <dbReference type="Proteomes" id="UP000092401"/>
    </source>
</evidence>